<evidence type="ECO:0000256" key="2">
    <source>
        <dbReference type="ARBA" id="ARBA00022490"/>
    </source>
</evidence>
<evidence type="ECO:0000256" key="10">
    <source>
        <dbReference type="ARBA" id="ARBA00053875"/>
    </source>
</evidence>
<evidence type="ECO:0000256" key="1">
    <source>
        <dbReference type="ARBA" id="ARBA00004496"/>
    </source>
</evidence>
<dbReference type="EC" id="3.4.21.53" evidence="11 14"/>
<dbReference type="InterPro" id="IPR004815">
    <property type="entry name" value="Lon_bac/euk-typ"/>
</dbReference>
<dbReference type="GO" id="GO:0006515">
    <property type="term" value="P:protein quality control for misfolded or incompletely synthesized proteins"/>
    <property type="evidence" value="ECO:0007669"/>
    <property type="project" value="UniProtKB-UniRule"/>
</dbReference>
<keyword evidence="2 14" id="KW-0963">Cytoplasm</keyword>
<dbReference type="InterPro" id="IPR046336">
    <property type="entry name" value="Lon_prtase_N_sf"/>
</dbReference>
<evidence type="ECO:0000256" key="3">
    <source>
        <dbReference type="ARBA" id="ARBA00022670"/>
    </source>
</evidence>
<evidence type="ECO:0000256" key="8">
    <source>
        <dbReference type="ARBA" id="ARBA00023016"/>
    </source>
</evidence>
<dbReference type="GO" id="GO:0016887">
    <property type="term" value="F:ATP hydrolysis activity"/>
    <property type="evidence" value="ECO:0007669"/>
    <property type="project" value="UniProtKB-UniRule"/>
</dbReference>
<dbReference type="GO" id="GO:0005524">
    <property type="term" value="F:ATP binding"/>
    <property type="evidence" value="ECO:0007669"/>
    <property type="project" value="UniProtKB-UniRule"/>
</dbReference>
<keyword evidence="23" id="KW-1185">Reference proteome</keyword>
<dbReference type="Pfam" id="PF02190">
    <property type="entry name" value="LON_substr_bdg"/>
    <property type="match status" value="1"/>
</dbReference>
<dbReference type="PRINTS" id="PR00830">
    <property type="entry name" value="ENDOLAPTASE"/>
</dbReference>
<gene>
    <name evidence="14" type="primary">lon</name>
    <name evidence="22" type="ORF">SAMN05216251_112131</name>
</gene>
<dbReference type="GO" id="GO:0005737">
    <property type="term" value="C:cytoplasm"/>
    <property type="evidence" value="ECO:0007669"/>
    <property type="project" value="UniProtKB-SubCell"/>
</dbReference>
<sequence length="803" mass="86138">MASTPTTLTLPVLPLSDEVVLPGMVVPVDLSDAEARAAVEAAQAAAGSGAGEGDNKPRVLLVPRVDGSYAGIGVLGTVEQVGRLSDGDPGAVIRGRSRVRIGSGTTGPGAALWVEGTTVEEPVPAESPGTVAELMKEYKALATSWLRKRGAWQVVDRVQQIDDLSQLADNSGYSPYLTSEQRVELLETIDPVARLKLATQWLRDHLAEQDVAETIRKDVQEGMEKQQREFLLRQQMEAVRKELAELNGDPENESEDYRARVEAADLPDKVREAALKEVEKLERSSDASPEGSWIRTWLDTVLELPWSTTTEDTYDVAGARAVLDADHSGLEDVKERITEYLAVRKRRADRGLGLVGGRRGGAVLALVGPPGVGKTSLGESVARAMGRTFVRVALGGVRDEAEIRGHRRTYVGALPGRIVRAIKEAGSMNPVVLLDEIDKVGSDYRGDPSAALLEVLDPAQNHTFRDHYLEVELDLSDVVFLATANVLEAIPEPLLDRMELVRLDGYTEDEKVVIARDHLLPRQLERAGLDTDEVALDEDALRRLAGEYTREAGVRNLERTVARILRKIAARHELGDQELPFTVGADDLRALIGRPHHVPESAQDPQERRTAVPGVATGLAVTGAGGDVLYIEASLADPETGGSGLQLTGQLGDVMKESAQIALSFLRSHGAELELPVGDLKERGVHLHVPAGAVPKDGPSAGVTMTTALASLLSGRRVRTDVAMTGEVSLTGRVLPIGGVKQKLLAAHRAGITTIVIPKRNEADLDDVPAEILSALDVHPVSDVRQVLALALESAAAEVPLAA</sequence>
<dbReference type="Pfam" id="PF05362">
    <property type="entry name" value="Lon_C"/>
    <property type="match status" value="1"/>
</dbReference>
<comment type="catalytic activity">
    <reaction evidence="9 14 15 18">
        <text>Hydrolysis of proteins in presence of ATP.</text>
        <dbReference type="EC" id="3.4.21.53"/>
    </reaction>
</comment>
<dbReference type="InterPro" id="IPR027543">
    <property type="entry name" value="Lon_bac"/>
</dbReference>
<dbReference type="OrthoDB" id="9803599at2"/>
<dbReference type="InterPro" id="IPR008269">
    <property type="entry name" value="Lon_proteolytic"/>
</dbReference>
<keyword evidence="8 14" id="KW-0346">Stress response</keyword>
<dbReference type="Gene3D" id="2.30.130.40">
    <property type="entry name" value="LON domain-like"/>
    <property type="match status" value="1"/>
</dbReference>
<dbReference type="InterPro" id="IPR020568">
    <property type="entry name" value="Ribosomal_Su5_D2-typ_SF"/>
</dbReference>
<dbReference type="InterPro" id="IPR027417">
    <property type="entry name" value="P-loop_NTPase"/>
</dbReference>
<evidence type="ECO:0000256" key="7">
    <source>
        <dbReference type="ARBA" id="ARBA00022840"/>
    </source>
</evidence>
<dbReference type="EMBL" id="FONG01000012">
    <property type="protein sequence ID" value="SFF36295.1"/>
    <property type="molecule type" value="Genomic_DNA"/>
</dbReference>
<evidence type="ECO:0000313" key="23">
    <source>
        <dbReference type="Proteomes" id="UP000199323"/>
    </source>
</evidence>
<dbReference type="InterPro" id="IPR015947">
    <property type="entry name" value="PUA-like_sf"/>
</dbReference>
<evidence type="ECO:0000256" key="11">
    <source>
        <dbReference type="ARBA" id="ARBA00066743"/>
    </source>
</evidence>
<evidence type="ECO:0000259" key="20">
    <source>
        <dbReference type="PROSITE" id="PS51786"/>
    </source>
</evidence>
<dbReference type="FunFam" id="3.40.50.300:FF:000021">
    <property type="entry name" value="Lon protease homolog"/>
    <property type="match status" value="1"/>
</dbReference>
<dbReference type="InterPro" id="IPR003959">
    <property type="entry name" value="ATPase_AAA_core"/>
</dbReference>
<evidence type="ECO:0000256" key="16">
    <source>
        <dbReference type="PIRSR" id="PIRSR001174-1"/>
    </source>
</evidence>
<proteinExistence type="evidence at transcript level"/>
<keyword evidence="5 14" id="KW-0378">Hydrolase</keyword>
<reference evidence="23" key="1">
    <citation type="submission" date="2016-10" db="EMBL/GenBank/DDBJ databases">
        <authorList>
            <person name="Varghese N."/>
            <person name="Submissions S."/>
        </authorList>
    </citation>
    <scope>NUCLEOTIDE SEQUENCE [LARGE SCALE GENOMIC DNA]</scope>
    <source>
        <strain evidence="23">CGMCC 4.3510</strain>
    </source>
</reference>
<dbReference type="InterPro" id="IPR014721">
    <property type="entry name" value="Ribsml_uS5_D2-typ_fold_subgr"/>
</dbReference>
<protein>
    <recommendedName>
        <fullName evidence="12 14">Lon protease</fullName>
        <ecNumber evidence="11 14">3.4.21.53</ecNumber>
    </recommendedName>
    <alternativeName>
        <fullName evidence="13 14">ATP-dependent protease La</fullName>
    </alternativeName>
</protein>
<dbReference type="SUPFAM" id="SSF52540">
    <property type="entry name" value="P-loop containing nucleoside triphosphate hydrolases"/>
    <property type="match status" value="1"/>
</dbReference>
<feature type="active site" evidence="14 16">
    <location>
        <position position="743"/>
    </location>
</feature>
<dbReference type="RefSeq" id="WP_093715178.1">
    <property type="nucleotide sequence ID" value="NZ_FONG01000012.1"/>
</dbReference>
<dbReference type="PANTHER" id="PTHR10046">
    <property type="entry name" value="ATP DEPENDENT LON PROTEASE FAMILY MEMBER"/>
    <property type="match status" value="1"/>
</dbReference>
<dbReference type="GO" id="GO:0034605">
    <property type="term" value="P:cellular response to heat"/>
    <property type="evidence" value="ECO:0007669"/>
    <property type="project" value="UniProtKB-UniRule"/>
</dbReference>
<name>A0A1I2I1P4_9ACTN</name>
<keyword evidence="4 14" id="KW-0547">Nucleotide-binding</keyword>
<dbReference type="SUPFAM" id="SSF88697">
    <property type="entry name" value="PUA domain-like"/>
    <property type="match status" value="1"/>
</dbReference>
<feature type="active site" evidence="14 16">
    <location>
        <position position="700"/>
    </location>
</feature>
<dbReference type="InterPro" id="IPR003111">
    <property type="entry name" value="Lon_prtase_N"/>
</dbReference>
<evidence type="ECO:0000313" key="22">
    <source>
        <dbReference type="EMBL" id="SFF36295.1"/>
    </source>
</evidence>
<evidence type="ECO:0000256" key="17">
    <source>
        <dbReference type="PIRSR" id="PIRSR001174-2"/>
    </source>
</evidence>
<dbReference type="SMART" id="SM00464">
    <property type="entry name" value="LON"/>
    <property type="match status" value="1"/>
</dbReference>
<dbReference type="NCBIfam" id="TIGR00763">
    <property type="entry name" value="lon"/>
    <property type="match status" value="1"/>
</dbReference>
<organism evidence="22 23">
    <name type="scientific">Actinacidiphila alni</name>
    <dbReference type="NCBI Taxonomy" id="380248"/>
    <lineage>
        <taxon>Bacteria</taxon>
        <taxon>Bacillati</taxon>
        <taxon>Actinomycetota</taxon>
        <taxon>Actinomycetes</taxon>
        <taxon>Kitasatosporales</taxon>
        <taxon>Streptomycetaceae</taxon>
        <taxon>Actinacidiphila</taxon>
    </lineage>
</organism>
<dbReference type="SUPFAM" id="SSF54211">
    <property type="entry name" value="Ribosomal protein S5 domain 2-like"/>
    <property type="match status" value="1"/>
</dbReference>
<evidence type="ECO:0000256" key="15">
    <source>
        <dbReference type="PIRNR" id="PIRNR001174"/>
    </source>
</evidence>
<evidence type="ECO:0000256" key="14">
    <source>
        <dbReference type="HAMAP-Rule" id="MF_01973"/>
    </source>
</evidence>
<dbReference type="Gene3D" id="1.20.58.1480">
    <property type="match status" value="1"/>
</dbReference>
<comment type="function">
    <text evidence="10 14">ATP-dependent serine protease that mediates the selective degradation of mutant and abnormal proteins as well as certain short-lived regulatory proteins. Required for cellular homeostasis and for survival from DNA damage and developmental changes induced by stress. Degrades polypeptides processively to yield small peptide fragments that are 5 to 10 amino acids long. Binds to DNA in a double-stranded, site-specific manner.</text>
</comment>
<keyword evidence="3 14" id="KW-0645">Protease</keyword>
<comment type="subcellular location">
    <subcellularLocation>
        <location evidence="1 14 15">Cytoplasm</location>
    </subcellularLocation>
</comment>
<evidence type="ECO:0000256" key="19">
    <source>
        <dbReference type="RuleBase" id="RU000591"/>
    </source>
</evidence>
<dbReference type="AlphaFoldDB" id="A0A1I2I1P4"/>
<accession>A0A1I2I1P4</accession>
<dbReference type="PROSITE" id="PS51786">
    <property type="entry name" value="LON_PROTEOLYTIC"/>
    <property type="match status" value="1"/>
</dbReference>
<evidence type="ECO:0000256" key="6">
    <source>
        <dbReference type="ARBA" id="ARBA00022825"/>
    </source>
</evidence>
<dbReference type="InterPro" id="IPR027065">
    <property type="entry name" value="Lon_Prtase"/>
</dbReference>
<dbReference type="PIRSF" id="PIRSF001174">
    <property type="entry name" value="Lon_proteas"/>
    <property type="match status" value="1"/>
</dbReference>
<dbReference type="Gene3D" id="3.40.50.300">
    <property type="entry name" value="P-loop containing nucleotide triphosphate hydrolases"/>
    <property type="match status" value="1"/>
</dbReference>
<dbReference type="Proteomes" id="UP000199323">
    <property type="component" value="Unassembled WGS sequence"/>
</dbReference>
<comment type="similarity">
    <text evidence="14 15 18 19">Belongs to the peptidase S16 family.</text>
</comment>
<dbReference type="GO" id="GO:0004252">
    <property type="term" value="F:serine-type endopeptidase activity"/>
    <property type="evidence" value="ECO:0007669"/>
    <property type="project" value="UniProtKB-UniRule"/>
</dbReference>
<dbReference type="SMART" id="SM00382">
    <property type="entry name" value="AAA"/>
    <property type="match status" value="1"/>
</dbReference>
<dbReference type="PROSITE" id="PS01046">
    <property type="entry name" value="LON_SER"/>
    <property type="match status" value="1"/>
</dbReference>
<comment type="subunit">
    <text evidence="14 15">Homohexamer. Organized in a ring with a central cavity.</text>
</comment>
<comment type="induction">
    <text evidence="14">By heat shock.</text>
</comment>
<feature type="domain" description="Lon N-terminal" evidence="21">
    <location>
        <begin position="10"/>
        <end position="206"/>
    </location>
</feature>
<dbReference type="InterPro" id="IPR054594">
    <property type="entry name" value="Lon_lid"/>
</dbReference>
<dbReference type="Gene3D" id="1.20.5.5270">
    <property type="match status" value="1"/>
</dbReference>
<dbReference type="PROSITE" id="PS51787">
    <property type="entry name" value="LON_N"/>
    <property type="match status" value="1"/>
</dbReference>
<dbReference type="InterPro" id="IPR008268">
    <property type="entry name" value="Peptidase_S16_AS"/>
</dbReference>
<evidence type="ECO:0000259" key="21">
    <source>
        <dbReference type="PROSITE" id="PS51787"/>
    </source>
</evidence>
<keyword evidence="6 14" id="KW-0720">Serine protease</keyword>
<dbReference type="Gene3D" id="1.10.8.60">
    <property type="match status" value="1"/>
</dbReference>
<dbReference type="CDD" id="cd19500">
    <property type="entry name" value="RecA-like_Lon"/>
    <property type="match status" value="1"/>
</dbReference>
<dbReference type="HAMAP" id="MF_01973">
    <property type="entry name" value="lon_bact"/>
    <property type="match status" value="1"/>
</dbReference>
<evidence type="ECO:0000256" key="5">
    <source>
        <dbReference type="ARBA" id="ARBA00022801"/>
    </source>
</evidence>
<dbReference type="GO" id="GO:0043565">
    <property type="term" value="F:sequence-specific DNA binding"/>
    <property type="evidence" value="ECO:0007669"/>
    <property type="project" value="UniProtKB-UniRule"/>
</dbReference>
<keyword evidence="7 14" id="KW-0067">ATP-binding</keyword>
<evidence type="ECO:0000256" key="12">
    <source>
        <dbReference type="ARBA" id="ARBA00071934"/>
    </source>
</evidence>
<evidence type="ECO:0000256" key="18">
    <source>
        <dbReference type="PROSITE-ProRule" id="PRU01122"/>
    </source>
</evidence>
<feature type="domain" description="Lon proteolytic" evidence="20">
    <location>
        <begin position="610"/>
        <end position="794"/>
    </location>
</feature>
<evidence type="ECO:0000256" key="13">
    <source>
        <dbReference type="ARBA" id="ARBA00082722"/>
    </source>
</evidence>
<feature type="binding site" evidence="14 17">
    <location>
        <begin position="368"/>
        <end position="375"/>
    </location>
    <ligand>
        <name>ATP</name>
        <dbReference type="ChEBI" id="CHEBI:30616"/>
    </ligand>
</feature>
<dbReference type="GO" id="GO:0004176">
    <property type="term" value="F:ATP-dependent peptidase activity"/>
    <property type="evidence" value="ECO:0007669"/>
    <property type="project" value="UniProtKB-UniRule"/>
</dbReference>
<dbReference type="Gene3D" id="3.30.230.10">
    <property type="match status" value="1"/>
</dbReference>
<dbReference type="Pfam" id="PF22667">
    <property type="entry name" value="Lon_lid"/>
    <property type="match status" value="1"/>
</dbReference>
<dbReference type="STRING" id="380248.SAMN05216251_112131"/>
<dbReference type="Pfam" id="PF00004">
    <property type="entry name" value="AAA"/>
    <property type="match status" value="1"/>
</dbReference>
<evidence type="ECO:0000256" key="4">
    <source>
        <dbReference type="ARBA" id="ARBA00022741"/>
    </source>
</evidence>
<dbReference type="InterPro" id="IPR003593">
    <property type="entry name" value="AAA+_ATPase"/>
</dbReference>
<evidence type="ECO:0000256" key="9">
    <source>
        <dbReference type="ARBA" id="ARBA00050665"/>
    </source>
</evidence>